<keyword evidence="6" id="KW-1185">Reference proteome</keyword>
<accession>A0A151SG99</accession>
<evidence type="ECO:0000313" key="5">
    <source>
        <dbReference type="EMBL" id="KYP53817.1"/>
    </source>
</evidence>
<dbReference type="InterPro" id="IPR050951">
    <property type="entry name" value="Retrovirus_Pol_polyprotein"/>
</dbReference>
<dbReference type="SUPFAM" id="SSF57756">
    <property type="entry name" value="Retrovirus zinc finger-like domains"/>
    <property type="match status" value="1"/>
</dbReference>
<dbReference type="AlphaFoldDB" id="A0A151SG99"/>
<sequence length="249" mass="27362">MVRDCSHPGNVCFRCGRPGHISRDCQTPPTSSGSAPRPPRPTTAGRVFTLSGAEASTSSDLVKGKGKATGEDVLFLFDSGATHSFIFVDCVGRLIEMERAITGIEIVSEFPEVFPDDVSGLLPMRDVVFSIDLVLGARSVSVASYRMVQAKLVKLKKQIEDLLEKLNKLTIRNRYPLLRIDELMDPLRGASMFGHVISIEGITGDPAKVGAVIQWERQRTVTGIRSFVGLMGNYQRFMKSFSRIVMPLT</sequence>
<dbReference type="InterPro" id="IPR036875">
    <property type="entry name" value="Znf_CCHC_sf"/>
</dbReference>
<name>A0A151SG99_CAJCA</name>
<dbReference type="Gramene" id="C.cajan_23704.t">
    <property type="protein sequence ID" value="C.cajan_23704.t"/>
    <property type="gene ID" value="C.cajan_23704"/>
</dbReference>
<evidence type="ECO:0000256" key="1">
    <source>
        <dbReference type="PROSITE-ProRule" id="PRU00047"/>
    </source>
</evidence>
<dbReference type="PANTHER" id="PTHR37984">
    <property type="entry name" value="PROTEIN CBG26694"/>
    <property type="match status" value="1"/>
</dbReference>
<dbReference type="InterPro" id="IPR043128">
    <property type="entry name" value="Rev_trsase/Diguanyl_cyclase"/>
</dbReference>
<evidence type="ECO:0000256" key="3">
    <source>
        <dbReference type="SAM" id="MobiDB-lite"/>
    </source>
</evidence>
<dbReference type="Pfam" id="PF00098">
    <property type="entry name" value="zf-CCHC"/>
    <property type="match status" value="1"/>
</dbReference>
<dbReference type="Gene3D" id="4.10.60.10">
    <property type="entry name" value="Zinc finger, CCHC-type"/>
    <property type="match status" value="1"/>
</dbReference>
<dbReference type="Proteomes" id="UP000075243">
    <property type="component" value="Unassembled WGS sequence"/>
</dbReference>
<dbReference type="PANTHER" id="PTHR37984:SF5">
    <property type="entry name" value="PROTEIN NYNRIN-LIKE"/>
    <property type="match status" value="1"/>
</dbReference>
<gene>
    <name evidence="5" type="ORF">KK1_024391</name>
</gene>
<dbReference type="Pfam" id="PF08284">
    <property type="entry name" value="RVP_2"/>
    <property type="match status" value="1"/>
</dbReference>
<dbReference type="PROSITE" id="PS50158">
    <property type="entry name" value="ZF_CCHC"/>
    <property type="match status" value="1"/>
</dbReference>
<evidence type="ECO:0000256" key="2">
    <source>
        <dbReference type="SAM" id="Coils"/>
    </source>
</evidence>
<protein>
    <recommendedName>
        <fullName evidence="4">CCHC-type domain-containing protein</fullName>
    </recommendedName>
</protein>
<keyword evidence="1" id="KW-0863">Zinc-finger</keyword>
<dbReference type="EMBL" id="KQ483411">
    <property type="protein sequence ID" value="KYP53817.1"/>
    <property type="molecule type" value="Genomic_DNA"/>
</dbReference>
<evidence type="ECO:0000259" key="4">
    <source>
        <dbReference type="PROSITE" id="PS50158"/>
    </source>
</evidence>
<dbReference type="SUPFAM" id="SSF56672">
    <property type="entry name" value="DNA/RNA polymerases"/>
    <property type="match status" value="1"/>
</dbReference>
<dbReference type="OMA" id="TICRACF"/>
<keyword evidence="1" id="KW-0479">Metal-binding</keyword>
<feature type="domain" description="CCHC-type" evidence="4">
    <location>
        <begin position="12"/>
        <end position="25"/>
    </location>
</feature>
<keyword evidence="1" id="KW-0862">Zinc</keyword>
<reference evidence="5" key="1">
    <citation type="journal article" date="2012" name="Nat. Biotechnol.">
        <title>Draft genome sequence of pigeonpea (Cajanus cajan), an orphan legume crop of resource-poor farmers.</title>
        <authorList>
            <person name="Varshney R.K."/>
            <person name="Chen W."/>
            <person name="Li Y."/>
            <person name="Bharti A.K."/>
            <person name="Saxena R.K."/>
            <person name="Schlueter J.A."/>
            <person name="Donoghue M.T."/>
            <person name="Azam S."/>
            <person name="Fan G."/>
            <person name="Whaley A.M."/>
            <person name="Farmer A.D."/>
            <person name="Sheridan J."/>
            <person name="Iwata A."/>
            <person name="Tuteja R."/>
            <person name="Penmetsa R.V."/>
            <person name="Wu W."/>
            <person name="Upadhyaya H.D."/>
            <person name="Yang S.P."/>
            <person name="Shah T."/>
            <person name="Saxena K.B."/>
            <person name="Michael T."/>
            <person name="McCombie W.R."/>
            <person name="Yang B."/>
            <person name="Zhang G."/>
            <person name="Yang H."/>
            <person name="Wang J."/>
            <person name="Spillane C."/>
            <person name="Cook D.R."/>
            <person name="May G.D."/>
            <person name="Xu X."/>
            <person name="Jackson S.A."/>
        </authorList>
    </citation>
    <scope>NUCLEOTIDE SEQUENCE [LARGE SCALE GENOMIC DNA]</scope>
</reference>
<dbReference type="Gene3D" id="3.30.70.270">
    <property type="match status" value="1"/>
</dbReference>
<proteinExistence type="predicted"/>
<keyword evidence="2" id="KW-0175">Coiled coil</keyword>
<evidence type="ECO:0000313" key="6">
    <source>
        <dbReference type="Proteomes" id="UP000075243"/>
    </source>
</evidence>
<feature type="region of interest" description="Disordered" evidence="3">
    <location>
        <begin position="23"/>
        <end position="45"/>
    </location>
</feature>
<organism evidence="5 6">
    <name type="scientific">Cajanus cajan</name>
    <name type="common">Pigeon pea</name>
    <name type="synonym">Cajanus indicus</name>
    <dbReference type="NCBI Taxonomy" id="3821"/>
    <lineage>
        <taxon>Eukaryota</taxon>
        <taxon>Viridiplantae</taxon>
        <taxon>Streptophyta</taxon>
        <taxon>Embryophyta</taxon>
        <taxon>Tracheophyta</taxon>
        <taxon>Spermatophyta</taxon>
        <taxon>Magnoliopsida</taxon>
        <taxon>eudicotyledons</taxon>
        <taxon>Gunneridae</taxon>
        <taxon>Pentapetalae</taxon>
        <taxon>rosids</taxon>
        <taxon>fabids</taxon>
        <taxon>Fabales</taxon>
        <taxon>Fabaceae</taxon>
        <taxon>Papilionoideae</taxon>
        <taxon>50 kb inversion clade</taxon>
        <taxon>NPAAA clade</taxon>
        <taxon>indigoferoid/millettioid clade</taxon>
        <taxon>Phaseoleae</taxon>
        <taxon>Cajanus</taxon>
    </lineage>
</organism>
<dbReference type="GO" id="GO:0008270">
    <property type="term" value="F:zinc ion binding"/>
    <property type="evidence" value="ECO:0007669"/>
    <property type="project" value="UniProtKB-KW"/>
</dbReference>
<dbReference type="InterPro" id="IPR001878">
    <property type="entry name" value="Znf_CCHC"/>
</dbReference>
<dbReference type="InterPro" id="IPR043502">
    <property type="entry name" value="DNA/RNA_pol_sf"/>
</dbReference>
<dbReference type="GO" id="GO:0003676">
    <property type="term" value="F:nucleic acid binding"/>
    <property type="evidence" value="ECO:0007669"/>
    <property type="project" value="InterPro"/>
</dbReference>
<feature type="coiled-coil region" evidence="2">
    <location>
        <begin position="145"/>
        <end position="172"/>
    </location>
</feature>
<dbReference type="SMART" id="SM00343">
    <property type="entry name" value="ZnF_C2HC"/>
    <property type="match status" value="1"/>
</dbReference>